<dbReference type="PANTHER" id="PTHR48070:SF3">
    <property type="entry name" value="ESTERASE DBAE-RELATED"/>
    <property type="match status" value="1"/>
</dbReference>
<evidence type="ECO:0000256" key="2">
    <source>
        <dbReference type="ARBA" id="ARBA00022801"/>
    </source>
</evidence>
<reference evidence="4 5" key="1">
    <citation type="submission" date="2024-07" db="EMBL/GenBank/DDBJ databases">
        <title>Section-level genome sequencing and comparative genomics of Aspergillus sections Usti and Cavernicolus.</title>
        <authorList>
            <consortium name="Lawrence Berkeley National Laboratory"/>
            <person name="Nybo J.L."/>
            <person name="Vesth T.C."/>
            <person name="Theobald S."/>
            <person name="Frisvad J.C."/>
            <person name="Larsen T.O."/>
            <person name="Kjaerboelling I."/>
            <person name="Rothschild-Mancinelli K."/>
            <person name="Lyhne E.K."/>
            <person name="Kogle M.E."/>
            <person name="Barry K."/>
            <person name="Clum A."/>
            <person name="Na H."/>
            <person name="Ledsgaard L."/>
            <person name="Lin J."/>
            <person name="Lipzen A."/>
            <person name="Kuo A."/>
            <person name="Riley R."/>
            <person name="Mondo S."/>
            <person name="LaButti K."/>
            <person name="Haridas S."/>
            <person name="Pangalinan J."/>
            <person name="Salamov A.A."/>
            <person name="Simmons B.A."/>
            <person name="Magnuson J.K."/>
            <person name="Chen J."/>
            <person name="Drula E."/>
            <person name="Henrissat B."/>
            <person name="Wiebenga A."/>
            <person name="Lubbers R.J."/>
            <person name="Gomes A.C."/>
            <person name="Makela M.R."/>
            <person name="Stajich J."/>
            <person name="Grigoriev I.V."/>
            <person name="Mortensen U.H."/>
            <person name="De vries R.P."/>
            <person name="Baker S.E."/>
            <person name="Andersen M.R."/>
        </authorList>
    </citation>
    <scope>NUCLEOTIDE SEQUENCE [LARGE SCALE GENOMIC DNA]</scope>
    <source>
        <strain evidence="4 5">CBS 600.67</strain>
    </source>
</reference>
<dbReference type="InterPro" id="IPR050593">
    <property type="entry name" value="LovG"/>
</dbReference>
<comment type="caution">
    <text evidence="4">The sequence shown here is derived from an EMBL/GenBank/DDBJ whole genome shotgun (WGS) entry which is preliminary data.</text>
</comment>
<sequence>MAPNQPSDPSLHLPRILCLHGGGTNANIFYAQCRILREGLGGIFRLCFADAPFFSEPGPDVTQVYRHRGPFRRWLRFKREHGPLDADAIVGAIDAALEAAIRADDEKGATGEWVGLLGFSQGAKMCASLLFRQQVQGASNNAPIRFRFAVLLAGRGPLVSLVPDRVMAPSLVDAAHLGFQVWVDRRSQEHVLRLPTIHVHGMQDGGLPLHRAMLEDYCDQRYARMVQWDGGHRVPVKTKVVKAIVHEIVTVARESGILV</sequence>
<evidence type="ECO:0000259" key="3">
    <source>
        <dbReference type="Pfam" id="PF03959"/>
    </source>
</evidence>
<comment type="similarity">
    <text evidence="1">Belongs to the LovG family.</text>
</comment>
<accession>A0ABR4HCJ7</accession>
<dbReference type="InterPro" id="IPR005645">
    <property type="entry name" value="FSH-like_dom"/>
</dbReference>
<dbReference type="Proteomes" id="UP001610335">
    <property type="component" value="Unassembled WGS sequence"/>
</dbReference>
<keyword evidence="2 4" id="KW-0378">Hydrolase</keyword>
<dbReference type="SUPFAM" id="SSF53474">
    <property type="entry name" value="alpha/beta-Hydrolases"/>
    <property type="match status" value="1"/>
</dbReference>
<feature type="domain" description="Serine hydrolase" evidence="3">
    <location>
        <begin position="14"/>
        <end position="243"/>
    </location>
</feature>
<dbReference type="Gene3D" id="3.40.50.1820">
    <property type="entry name" value="alpha/beta hydrolase"/>
    <property type="match status" value="1"/>
</dbReference>
<dbReference type="Pfam" id="PF03959">
    <property type="entry name" value="FSH1"/>
    <property type="match status" value="1"/>
</dbReference>
<proteinExistence type="inferred from homology"/>
<evidence type="ECO:0000313" key="4">
    <source>
        <dbReference type="EMBL" id="KAL2813216.1"/>
    </source>
</evidence>
<evidence type="ECO:0000313" key="5">
    <source>
        <dbReference type="Proteomes" id="UP001610335"/>
    </source>
</evidence>
<organism evidence="4 5">
    <name type="scientific">Aspergillus cavernicola</name>
    <dbReference type="NCBI Taxonomy" id="176166"/>
    <lineage>
        <taxon>Eukaryota</taxon>
        <taxon>Fungi</taxon>
        <taxon>Dikarya</taxon>
        <taxon>Ascomycota</taxon>
        <taxon>Pezizomycotina</taxon>
        <taxon>Eurotiomycetes</taxon>
        <taxon>Eurotiomycetidae</taxon>
        <taxon>Eurotiales</taxon>
        <taxon>Aspergillaceae</taxon>
        <taxon>Aspergillus</taxon>
        <taxon>Aspergillus subgen. Nidulantes</taxon>
    </lineage>
</organism>
<dbReference type="InterPro" id="IPR029058">
    <property type="entry name" value="AB_hydrolase_fold"/>
</dbReference>
<dbReference type="EMBL" id="JBFXLS010000148">
    <property type="protein sequence ID" value="KAL2813216.1"/>
    <property type="molecule type" value="Genomic_DNA"/>
</dbReference>
<dbReference type="GO" id="GO:0016787">
    <property type="term" value="F:hydrolase activity"/>
    <property type="evidence" value="ECO:0007669"/>
    <property type="project" value="UniProtKB-KW"/>
</dbReference>
<gene>
    <name evidence="4" type="ORF">BDW59DRAFT_176793</name>
</gene>
<keyword evidence="5" id="KW-1185">Reference proteome</keyword>
<evidence type="ECO:0000256" key="1">
    <source>
        <dbReference type="ARBA" id="ARBA00005863"/>
    </source>
</evidence>
<protein>
    <submittedName>
        <fullName evidence="4">Serine hydrolase FSH</fullName>
    </submittedName>
</protein>
<dbReference type="PANTHER" id="PTHR48070">
    <property type="entry name" value="ESTERASE OVCA2"/>
    <property type="match status" value="1"/>
</dbReference>
<name>A0ABR4HCJ7_9EURO</name>